<dbReference type="Gramene" id="Solyc01g099510.2.1">
    <property type="protein sequence ID" value="Solyc01g099510.2.1.1"/>
    <property type="gene ID" value="Solyc01g099510.2"/>
</dbReference>
<dbReference type="Proteomes" id="UP000004994">
    <property type="component" value="Chromosome 1"/>
</dbReference>
<keyword evidence="3" id="KW-1185">Reference proteome</keyword>
<evidence type="ECO:0000313" key="3">
    <source>
        <dbReference type="Proteomes" id="UP000004994"/>
    </source>
</evidence>
<evidence type="ECO:0000256" key="1">
    <source>
        <dbReference type="SAM" id="MobiDB-lite"/>
    </source>
</evidence>
<sequence length="41" mass="4214">MDPVEEEEKIENLAPATSNSTASTSVGICLSSRFAVVVGSS</sequence>
<name>A0A3Q7ENG1_SOLLC</name>
<proteinExistence type="predicted"/>
<dbReference type="AlphaFoldDB" id="A0A3Q7ENG1"/>
<dbReference type="InParanoid" id="A0A3Q7ENG1"/>
<feature type="compositionally biased region" description="Low complexity" evidence="1">
    <location>
        <begin position="14"/>
        <end position="23"/>
    </location>
</feature>
<reference evidence="2" key="1">
    <citation type="journal article" date="2012" name="Nature">
        <title>The tomato genome sequence provides insights into fleshy fruit evolution.</title>
        <authorList>
            <consortium name="Tomato Genome Consortium"/>
        </authorList>
    </citation>
    <scope>NUCLEOTIDE SEQUENCE [LARGE SCALE GENOMIC DNA]</scope>
    <source>
        <strain evidence="2">cv. Heinz 1706</strain>
    </source>
</reference>
<reference evidence="2" key="2">
    <citation type="submission" date="2019-01" db="UniProtKB">
        <authorList>
            <consortium name="EnsemblPlants"/>
        </authorList>
    </citation>
    <scope>IDENTIFICATION</scope>
    <source>
        <strain evidence="2">cv. Heinz 1706</strain>
    </source>
</reference>
<protein>
    <submittedName>
        <fullName evidence="2">Uncharacterized protein</fullName>
    </submittedName>
</protein>
<organism evidence="2">
    <name type="scientific">Solanum lycopersicum</name>
    <name type="common">Tomato</name>
    <name type="synonym">Lycopersicon esculentum</name>
    <dbReference type="NCBI Taxonomy" id="4081"/>
    <lineage>
        <taxon>Eukaryota</taxon>
        <taxon>Viridiplantae</taxon>
        <taxon>Streptophyta</taxon>
        <taxon>Embryophyta</taxon>
        <taxon>Tracheophyta</taxon>
        <taxon>Spermatophyta</taxon>
        <taxon>Magnoliopsida</taxon>
        <taxon>eudicotyledons</taxon>
        <taxon>Gunneridae</taxon>
        <taxon>Pentapetalae</taxon>
        <taxon>asterids</taxon>
        <taxon>lamiids</taxon>
        <taxon>Solanales</taxon>
        <taxon>Solanaceae</taxon>
        <taxon>Solanoideae</taxon>
        <taxon>Solaneae</taxon>
        <taxon>Solanum</taxon>
        <taxon>Solanum subgen. Lycopersicon</taxon>
    </lineage>
</organism>
<dbReference type="EnsemblPlants" id="Solyc01g099510.2.1">
    <property type="protein sequence ID" value="Solyc01g099510.2.1.1"/>
    <property type="gene ID" value="Solyc01g099510.2"/>
</dbReference>
<accession>A0A3Q7ENG1</accession>
<feature type="region of interest" description="Disordered" evidence="1">
    <location>
        <begin position="1"/>
        <end position="23"/>
    </location>
</feature>
<evidence type="ECO:0000313" key="2">
    <source>
        <dbReference type="EnsemblPlants" id="Solyc01g099510.2.1.1"/>
    </source>
</evidence>